<dbReference type="RefSeq" id="WP_125056579.1">
    <property type="nucleotide sequence ID" value="NZ_BHZD01000001.1"/>
</dbReference>
<dbReference type="NCBIfam" id="NF005927">
    <property type="entry name" value="PRK07942.1"/>
    <property type="match status" value="1"/>
</dbReference>
<reference evidence="9 10" key="1">
    <citation type="submission" date="2018-11" db="EMBL/GenBank/DDBJ databases">
        <title>Whole genome sequence of Streptomyces paromomycinus NBRC 15454(T).</title>
        <authorList>
            <person name="Komaki H."/>
            <person name="Tamura T."/>
        </authorList>
    </citation>
    <scope>NUCLEOTIDE SEQUENCE [LARGE SCALE GENOMIC DNA]</scope>
    <source>
        <strain evidence="9 10">NBRC 15454</strain>
    </source>
</reference>
<comment type="similarity">
    <text evidence="7">Belongs to the exonuclease superfamily. TREX family.</text>
</comment>
<dbReference type="GO" id="GO:0046872">
    <property type="term" value="F:metal ion binding"/>
    <property type="evidence" value="ECO:0007669"/>
    <property type="project" value="UniProtKB-KW"/>
</dbReference>
<dbReference type="Proteomes" id="UP000286746">
    <property type="component" value="Unassembled WGS sequence"/>
</dbReference>
<evidence type="ECO:0000256" key="4">
    <source>
        <dbReference type="ARBA" id="ARBA00022801"/>
    </source>
</evidence>
<dbReference type="Gene3D" id="3.30.420.10">
    <property type="entry name" value="Ribonuclease H-like superfamily/Ribonuclease H"/>
    <property type="match status" value="1"/>
</dbReference>
<evidence type="ECO:0000259" key="8">
    <source>
        <dbReference type="SMART" id="SM00479"/>
    </source>
</evidence>
<dbReference type="InterPro" id="IPR012337">
    <property type="entry name" value="RNaseH-like_sf"/>
</dbReference>
<organism evidence="9 10">
    <name type="scientific">Streptomyces paromomycinus</name>
    <name type="common">Streptomyces rimosus subsp. paromomycinus</name>
    <dbReference type="NCBI Taxonomy" id="92743"/>
    <lineage>
        <taxon>Bacteria</taxon>
        <taxon>Bacillati</taxon>
        <taxon>Actinomycetota</taxon>
        <taxon>Actinomycetes</taxon>
        <taxon>Kitasatosporales</taxon>
        <taxon>Streptomycetaceae</taxon>
        <taxon>Streptomyces</taxon>
    </lineage>
</organism>
<evidence type="ECO:0000256" key="3">
    <source>
        <dbReference type="ARBA" id="ARBA00022723"/>
    </source>
</evidence>
<comment type="cofactor">
    <cofactor evidence="1">
        <name>Mg(2+)</name>
        <dbReference type="ChEBI" id="CHEBI:18420"/>
    </cofactor>
</comment>
<keyword evidence="6" id="KW-0460">Magnesium</keyword>
<dbReference type="PANTHER" id="PTHR13058:SF19">
    <property type="entry name" value="LD40940P"/>
    <property type="match status" value="1"/>
</dbReference>
<evidence type="ECO:0000256" key="7">
    <source>
        <dbReference type="ARBA" id="ARBA00025769"/>
    </source>
</evidence>
<gene>
    <name evidence="9" type="ORF">GKJPGBOP_05898</name>
</gene>
<dbReference type="GO" id="GO:0008296">
    <property type="term" value="F:3'-5'-DNA exonuclease activity"/>
    <property type="evidence" value="ECO:0007669"/>
    <property type="project" value="TreeGrafter"/>
</dbReference>
<keyword evidence="4" id="KW-0378">Hydrolase</keyword>
<keyword evidence="5 9" id="KW-0269">Exonuclease</keyword>
<dbReference type="GO" id="GO:0005737">
    <property type="term" value="C:cytoplasm"/>
    <property type="evidence" value="ECO:0007669"/>
    <property type="project" value="TreeGrafter"/>
</dbReference>
<protein>
    <submittedName>
        <fullName evidence="9">3'-5' exonuclease</fullName>
    </submittedName>
</protein>
<evidence type="ECO:0000313" key="10">
    <source>
        <dbReference type="Proteomes" id="UP000286746"/>
    </source>
</evidence>
<dbReference type="SMART" id="SM00479">
    <property type="entry name" value="EXOIII"/>
    <property type="match status" value="1"/>
</dbReference>
<comment type="caution">
    <text evidence="9">The sequence shown here is derived from an EMBL/GenBank/DDBJ whole genome shotgun (WGS) entry which is preliminary data.</text>
</comment>
<dbReference type="InterPro" id="IPR013520">
    <property type="entry name" value="Ribonucl_H"/>
</dbReference>
<evidence type="ECO:0000256" key="2">
    <source>
        <dbReference type="ARBA" id="ARBA00022722"/>
    </source>
</evidence>
<dbReference type="AlphaFoldDB" id="A0A401WA30"/>
<dbReference type="CDD" id="cd06127">
    <property type="entry name" value="DEDDh"/>
    <property type="match status" value="1"/>
</dbReference>
<evidence type="ECO:0000313" key="9">
    <source>
        <dbReference type="EMBL" id="GCD46151.1"/>
    </source>
</evidence>
<dbReference type="Pfam" id="PF00929">
    <property type="entry name" value="RNase_T"/>
    <property type="match status" value="1"/>
</dbReference>
<evidence type="ECO:0000256" key="6">
    <source>
        <dbReference type="ARBA" id="ARBA00022842"/>
    </source>
</evidence>
<keyword evidence="3" id="KW-0479">Metal-binding</keyword>
<name>A0A401WA30_STREY</name>
<sequence>MSWHLGRLAGFDLETTGPDPETARIVTACVVQCGGSQPTQAATWLTNVDGHEIPDEAAAIHGVTTERARAEGVALRAAVEQILDALGQVVLAGVPVVAMNARYDFTVLDREARRYGMKPLTDHLAETRVVDPFVIDKAVDKYRRGSRKLTALCEHYEVRLDGAHSADADAIAACRVAWRQGTRYAQLSAMSLDELHTAQVAWAAEQAASLQEYFRRKDPAAVVEGAWPVVPHQRAGGDQ</sequence>
<dbReference type="InterPro" id="IPR040393">
    <property type="entry name" value="TREX1/2"/>
</dbReference>
<dbReference type="GO" id="GO:0003676">
    <property type="term" value="F:nucleic acid binding"/>
    <property type="evidence" value="ECO:0007669"/>
    <property type="project" value="InterPro"/>
</dbReference>
<evidence type="ECO:0000256" key="5">
    <source>
        <dbReference type="ARBA" id="ARBA00022839"/>
    </source>
</evidence>
<dbReference type="EMBL" id="BHZD01000001">
    <property type="protein sequence ID" value="GCD46151.1"/>
    <property type="molecule type" value="Genomic_DNA"/>
</dbReference>
<evidence type="ECO:0000256" key="1">
    <source>
        <dbReference type="ARBA" id="ARBA00001946"/>
    </source>
</evidence>
<accession>A0A401WA30</accession>
<keyword evidence="2" id="KW-0540">Nuclease</keyword>
<feature type="domain" description="Exonuclease" evidence="8">
    <location>
        <begin position="7"/>
        <end position="186"/>
    </location>
</feature>
<dbReference type="InterPro" id="IPR036397">
    <property type="entry name" value="RNaseH_sf"/>
</dbReference>
<keyword evidence="10" id="KW-1185">Reference proteome</keyword>
<dbReference type="GO" id="GO:0006308">
    <property type="term" value="P:DNA catabolic process"/>
    <property type="evidence" value="ECO:0007669"/>
    <property type="project" value="TreeGrafter"/>
</dbReference>
<proteinExistence type="inferred from homology"/>
<dbReference type="SUPFAM" id="SSF53098">
    <property type="entry name" value="Ribonuclease H-like"/>
    <property type="match status" value="1"/>
</dbReference>
<dbReference type="PANTHER" id="PTHR13058">
    <property type="entry name" value="THREE PRIME REPAIR EXONUCLEASE 1, 2"/>
    <property type="match status" value="1"/>
</dbReference>